<dbReference type="Proteomes" id="UP000054516">
    <property type="component" value="Unassembled WGS sequence"/>
</dbReference>
<protein>
    <submittedName>
        <fullName evidence="2">Putative ribosomal protein</fullName>
    </submittedName>
</protein>
<dbReference type="EMBL" id="DF977449">
    <property type="protein sequence ID" value="GAP83110.2"/>
    <property type="molecule type" value="Genomic_DNA"/>
</dbReference>
<proteinExistence type="predicted"/>
<gene>
    <name evidence="2" type="ORF">SAMD00023353_0401100</name>
</gene>
<dbReference type="AlphaFoldDB" id="A0A1S7UIQ1"/>
<keyword evidence="2" id="KW-0689">Ribosomal protein</keyword>
<name>A0A1S7UIQ1_ROSNE</name>
<feature type="compositionally biased region" description="Low complexity" evidence="1">
    <location>
        <begin position="113"/>
        <end position="123"/>
    </location>
</feature>
<keyword evidence="2" id="KW-0687">Ribonucleoprotein</keyword>
<feature type="compositionally biased region" description="Polar residues" evidence="1">
    <location>
        <begin position="41"/>
        <end position="53"/>
    </location>
</feature>
<organism evidence="2">
    <name type="scientific">Rosellinia necatrix</name>
    <name type="common">White root-rot fungus</name>
    <dbReference type="NCBI Taxonomy" id="77044"/>
    <lineage>
        <taxon>Eukaryota</taxon>
        <taxon>Fungi</taxon>
        <taxon>Dikarya</taxon>
        <taxon>Ascomycota</taxon>
        <taxon>Pezizomycotina</taxon>
        <taxon>Sordariomycetes</taxon>
        <taxon>Xylariomycetidae</taxon>
        <taxon>Xylariales</taxon>
        <taxon>Xylariaceae</taxon>
        <taxon>Rosellinia</taxon>
    </lineage>
</organism>
<evidence type="ECO:0000313" key="2">
    <source>
        <dbReference type="EMBL" id="GAP83110.2"/>
    </source>
</evidence>
<dbReference type="OMA" id="CSQFFVG"/>
<dbReference type="PANTHER" id="PTHR28266">
    <property type="entry name" value="54S RIBOSOMAL PROTEIN L20, MITOCHONDRIAL"/>
    <property type="match status" value="1"/>
</dbReference>
<dbReference type="Pfam" id="PF12824">
    <property type="entry name" value="MRP-L20"/>
    <property type="match status" value="1"/>
</dbReference>
<dbReference type="OrthoDB" id="6021263at2759"/>
<dbReference type="STRING" id="77044.A0A1S7UIQ1"/>
<dbReference type="GO" id="GO:0003735">
    <property type="term" value="F:structural constituent of ribosome"/>
    <property type="evidence" value="ECO:0007669"/>
    <property type="project" value="TreeGrafter"/>
</dbReference>
<accession>A0A1S7UIQ1</accession>
<feature type="region of interest" description="Disordered" evidence="1">
    <location>
        <begin position="41"/>
        <end position="70"/>
    </location>
</feature>
<evidence type="ECO:0000313" key="3">
    <source>
        <dbReference type="Proteomes" id="UP000054516"/>
    </source>
</evidence>
<feature type="region of interest" description="Disordered" evidence="1">
    <location>
        <begin position="113"/>
        <end position="133"/>
    </location>
</feature>
<dbReference type="GO" id="GO:0005762">
    <property type="term" value="C:mitochondrial large ribosomal subunit"/>
    <property type="evidence" value="ECO:0007669"/>
    <property type="project" value="TreeGrafter"/>
</dbReference>
<dbReference type="InterPro" id="IPR024388">
    <property type="entry name" value="Ribosomal_mL58"/>
</dbReference>
<keyword evidence="3" id="KW-1185">Reference proteome</keyword>
<reference evidence="2" key="1">
    <citation type="submission" date="2016-03" db="EMBL/GenBank/DDBJ databases">
        <title>Draft genome sequence of Rosellinia necatrix.</title>
        <authorList>
            <person name="Kanematsu S."/>
        </authorList>
    </citation>
    <scope>NUCLEOTIDE SEQUENCE [LARGE SCALE GENOMIC DNA]</scope>
    <source>
        <strain evidence="2">W97</strain>
    </source>
</reference>
<dbReference type="PANTHER" id="PTHR28266:SF1">
    <property type="entry name" value="LARGE RIBOSOMAL SUBUNIT PROTEIN ML58"/>
    <property type="match status" value="1"/>
</dbReference>
<evidence type="ECO:0000256" key="1">
    <source>
        <dbReference type="SAM" id="MobiDB-lite"/>
    </source>
</evidence>
<sequence length="225" mass="25601">METRQALRPLSRLSHATTTMTTRATAPSAVTRSLVFQSSSAAVAGRRQQSTTSRTKKRLKIPPHPDFLTPASGQNHIIYNPPSSAPSVYNTPFKFLPKTDPRREANLARFLRFSADASSSSPESPLPPPMRPEETRAHRYNVTREQVDEMRRLRAEDPLNWSVLRLAAKFDCTPLFVMMCCRASPEHKSRERERLEAIKSRWGPVRTKAREERQKRKVLLLQGAL</sequence>